<gene>
    <name evidence="1" type="ORF">A5792_09845</name>
</gene>
<dbReference type="EMBL" id="LZSO01000008">
    <property type="protein sequence ID" value="OBB33435.1"/>
    <property type="molecule type" value="Genomic_DNA"/>
</dbReference>
<comment type="caution">
    <text evidence="1">The sequence shown here is derived from an EMBL/GenBank/DDBJ whole genome shotgun (WGS) entry which is preliminary data.</text>
</comment>
<evidence type="ECO:0000313" key="2">
    <source>
        <dbReference type="Proteomes" id="UP000093902"/>
    </source>
</evidence>
<reference evidence="2" key="1">
    <citation type="submission" date="2016-06" db="EMBL/GenBank/DDBJ databases">
        <authorList>
            <person name="Sutton G."/>
            <person name="Brinkac L."/>
            <person name="Sanka R."/>
            <person name="Adams M."/>
            <person name="Lau E."/>
            <person name="Mehaffy C."/>
            <person name="Tameris M."/>
            <person name="Hatherill M."/>
            <person name="Hanekom W."/>
            <person name="Mahomed H."/>
            <person name="Mcshane H."/>
        </authorList>
    </citation>
    <scope>NUCLEOTIDE SEQUENCE [LARGE SCALE GENOMIC DNA]</scope>
    <source>
        <strain evidence="2">852002-51209_SCH5440388</strain>
    </source>
</reference>
<evidence type="ECO:0000313" key="1">
    <source>
        <dbReference type="EMBL" id="OBB33435.1"/>
    </source>
</evidence>
<name>A0A1A0RFY1_MYCPR</name>
<protein>
    <submittedName>
        <fullName evidence="1">Uncharacterized protein</fullName>
    </submittedName>
</protein>
<accession>A0A1A0RFY1</accession>
<proteinExistence type="predicted"/>
<dbReference type="Proteomes" id="UP000093902">
    <property type="component" value="Unassembled WGS sequence"/>
</dbReference>
<sequence>MKGNPMPPNLLHLPILAGQTLETKEFLAELSGPRAQAYAESQRQLEVGKEAWFITRSGDDDILVAYLESADFTVALQRMSASSQPFDRWFKDCLRSCTGLDLDNPPELSLPELAAYYTES</sequence>
<organism evidence="1 2">
    <name type="scientific">Mycolicibacterium peregrinum</name>
    <name type="common">Mycobacterium peregrinum</name>
    <dbReference type="NCBI Taxonomy" id="43304"/>
    <lineage>
        <taxon>Bacteria</taxon>
        <taxon>Bacillati</taxon>
        <taxon>Actinomycetota</taxon>
        <taxon>Actinomycetes</taxon>
        <taxon>Mycobacteriales</taxon>
        <taxon>Mycobacteriaceae</taxon>
        <taxon>Mycolicibacterium</taxon>
    </lineage>
</organism>
<dbReference type="AlphaFoldDB" id="A0A1A0RFY1"/>